<organism evidence="2 3">
    <name type="scientific">Caenorhabditis auriculariae</name>
    <dbReference type="NCBI Taxonomy" id="2777116"/>
    <lineage>
        <taxon>Eukaryota</taxon>
        <taxon>Metazoa</taxon>
        <taxon>Ecdysozoa</taxon>
        <taxon>Nematoda</taxon>
        <taxon>Chromadorea</taxon>
        <taxon>Rhabditida</taxon>
        <taxon>Rhabditina</taxon>
        <taxon>Rhabditomorpha</taxon>
        <taxon>Rhabditoidea</taxon>
        <taxon>Rhabditidae</taxon>
        <taxon>Peloderinae</taxon>
        <taxon>Caenorhabditis</taxon>
    </lineage>
</organism>
<dbReference type="EMBL" id="CAJGYM010000010">
    <property type="protein sequence ID" value="CAD6189084.1"/>
    <property type="molecule type" value="Genomic_DNA"/>
</dbReference>
<keyword evidence="3" id="KW-1185">Reference proteome</keyword>
<accession>A0A8S1H1Q5</accession>
<evidence type="ECO:0000313" key="3">
    <source>
        <dbReference type="Proteomes" id="UP000835052"/>
    </source>
</evidence>
<sequence length="238" mass="26885">MEIALQSDSKGILYEGYTKAFKQCVFEEGDVHGKNERYEFRCDYDLECCGRSCCIPADATIPLWLMVILIVFALLLLLLLCALLAYALAKWRKQKPKKDNSSSAGKYSALHSNGDADAYAVHEKEKYSTPEDVYAAYGNRNFEGRGDSHLGSYDWRKNRNVGLTSGLDMEKVGNGDDRYRRTRDFALTQQYGRRPSGLSYSSDGGSVVRHGVHETVEESFKQEITYERPASTDSRELL</sequence>
<comment type="caution">
    <text evidence="2">The sequence shown here is derived from an EMBL/GenBank/DDBJ whole genome shotgun (WGS) entry which is preliminary data.</text>
</comment>
<protein>
    <recommendedName>
        <fullName evidence="4">CX domain-containing protein</fullName>
    </recommendedName>
</protein>
<keyword evidence="1" id="KW-0812">Transmembrane</keyword>
<gene>
    <name evidence="2" type="ORF">CAUJ_LOCUS5003</name>
</gene>
<name>A0A8S1H1Q5_9PELO</name>
<feature type="transmembrane region" description="Helical" evidence="1">
    <location>
        <begin position="63"/>
        <end position="88"/>
    </location>
</feature>
<proteinExistence type="predicted"/>
<evidence type="ECO:0008006" key="4">
    <source>
        <dbReference type="Google" id="ProtNLM"/>
    </source>
</evidence>
<dbReference type="OrthoDB" id="5852096at2759"/>
<reference evidence="2" key="1">
    <citation type="submission" date="2020-10" db="EMBL/GenBank/DDBJ databases">
        <authorList>
            <person name="Kikuchi T."/>
        </authorList>
    </citation>
    <scope>NUCLEOTIDE SEQUENCE</scope>
    <source>
        <strain evidence="2">NKZ352</strain>
    </source>
</reference>
<evidence type="ECO:0000256" key="1">
    <source>
        <dbReference type="SAM" id="Phobius"/>
    </source>
</evidence>
<dbReference type="AlphaFoldDB" id="A0A8S1H1Q5"/>
<dbReference type="Proteomes" id="UP000835052">
    <property type="component" value="Unassembled WGS sequence"/>
</dbReference>
<keyword evidence="1" id="KW-0472">Membrane</keyword>
<evidence type="ECO:0000313" key="2">
    <source>
        <dbReference type="EMBL" id="CAD6189084.1"/>
    </source>
</evidence>
<keyword evidence="1" id="KW-1133">Transmembrane helix</keyword>